<dbReference type="Proteomes" id="UP000467700">
    <property type="component" value="Unassembled WGS sequence"/>
</dbReference>
<proteinExistence type="predicted"/>
<dbReference type="AlphaFoldDB" id="A0A8S0X8Y7"/>
<organism evidence="3 4">
    <name type="scientific">Cyclocybe aegerita</name>
    <name type="common">Black poplar mushroom</name>
    <name type="synonym">Agrocybe aegerita</name>
    <dbReference type="NCBI Taxonomy" id="1973307"/>
    <lineage>
        <taxon>Eukaryota</taxon>
        <taxon>Fungi</taxon>
        <taxon>Dikarya</taxon>
        <taxon>Basidiomycota</taxon>
        <taxon>Agaricomycotina</taxon>
        <taxon>Agaricomycetes</taxon>
        <taxon>Agaricomycetidae</taxon>
        <taxon>Agaricales</taxon>
        <taxon>Agaricineae</taxon>
        <taxon>Bolbitiaceae</taxon>
        <taxon>Cyclocybe</taxon>
    </lineage>
</organism>
<evidence type="ECO:0000256" key="1">
    <source>
        <dbReference type="SAM" id="MobiDB-lite"/>
    </source>
</evidence>
<dbReference type="Pfam" id="PF01693">
    <property type="entry name" value="Cauli_VI"/>
    <property type="match status" value="1"/>
</dbReference>
<keyword evidence="4" id="KW-1185">Reference proteome</keyword>
<evidence type="ECO:0000259" key="2">
    <source>
        <dbReference type="Pfam" id="PF01693"/>
    </source>
</evidence>
<sequence>MKAETMTTRMMKVMVMPSLWVYQLSNIDKPACMLIEAAEEQERNKGANCAPRLQQCEAQGPCQGQLALLRNLRKLVDQIIERVDTQITDLYKSEDEQPGGLAGEGGDVRRWTNAQNLEKEQIRDHFEELLGGDGSGYSHQASPEEVAEYAERCAINGVHKERQCCDSDMFRLDLQGQAQSAWNRSAAEVFALDFIKKNNLVSSTHRRVIYLFFQHLKYLQCKLKLKMRGDAAVAAAAQRNRRALRRDSLYHRQLRTAQWNEFLKHHVRIIKALGVNGMSSDESDTDVDGDMVGYRVRMPEWRSPSLTSWLHAIDSVYMMERRKTRIRGALPHLRIYALGPFSTSERFVAGLPINAYSQPWLAKTPNVSTTVSPLAWPYDFTLANDIFRTRSAAQAQVNNFSGACYRGYASIDEALSAWDHALVHDIIGPQAAERFRTRQSGQSNHLPPASPTHTRNIPAHPQLSNILHTTRNGDLQRQLPQHHHCAIQLRSLRLL</sequence>
<comment type="caution">
    <text evidence="3">The sequence shown here is derived from an EMBL/GenBank/DDBJ whole genome shotgun (WGS) entry which is preliminary data.</text>
</comment>
<accession>A0A8S0X8Y7</accession>
<evidence type="ECO:0000313" key="3">
    <source>
        <dbReference type="EMBL" id="CAA7270752.1"/>
    </source>
</evidence>
<dbReference type="OrthoDB" id="3224221at2759"/>
<feature type="domain" description="Ribonuclease H1 N-terminal" evidence="2">
    <location>
        <begin position="386"/>
        <end position="415"/>
    </location>
</feature>
<protein>
    <recommendedName>
        <fullName evidence="2">Ribonuclease H1 N-terminal domain-containing protein</fullName>
    </recommendedName>
</protein>
<feature type="region of interest" description="Disordered" evidence="1">
    <location>
        <begin position="436"/>
        <end position="459"/>
    </location>
</feature>
<reference evidence="3 4" key="1">
    <citation type="submission" date="2020-01" db="EMBL/GenBank/DDBJ databases">
        <authorList>
            <person name="Gupta K D."/>
        </authorList>
    </citation>
    <scope>NUCLEOTIDE SEQUENCE [LARGE SCALE GENOMIC DNA]</scope>
</reference>
<gene>
    <name evidence="3" type="ORF">AAE3_LOCUS13010</name>
</gene>
<name>A0A8S0X8Y7_CYCAE</name>
<dbReference type="EMBL" id="CACVBS010000096">
    <property type="protein sequence ID" value="CAA7270752.1"/>
    <property type="molecule type" value="Genomic_DNA"/>
</dbReference>
<evidence type="ECO:0000313" key="4">
    <source>
        <dbReference type="Proteomes" id="UP000467700"/>
    </source>
</evidence>
<feature type="compositionally biased region" description="Polar residues" evidence="1">
    <location>
        <begin position="438"/>
        <end position="455"/>
    </location>
</feature>
<dbReference type="InterPro" id="IPR011320">
    <property type="entry name" value="RNase_H1_N"/>
</dbReference>